<dbReference type="Gene3D" id="3.40.50.2020">
    <property type="match status" value="1"/>
</dbReference>
<dbReference type="SUPFAM" id="SSF53271">
    <property type="entry name" value="PRTase-like"/>
    <property type="match status" value="1"/>
</dbReference>
<gene>
    <name evidence="2" type="ORF">BAE27_04535</name>
</gene>
<dbReference type="GeneID" id="92931058"/>
<name>A0A1E7YP08_9PROT</name>
<dbReference type="PATRIC" id="fig|33059.14.peg.1626"/>
<accession>A0A1E7YP08</accession>
<comment type="caution">
    <text evidence="2">The sequence shown here is derived from an EMBL/GenBank/DDBJ whole genome shotgun (WGS) entry which is preliminary data.</text>
</comment>
<dbReference type="InterPro" id="IPR029057">
    <property type="entry name" value="PRTase-like"/>
</dbReference>
<feature type="domain" description="Phosphoribosyltransferase" evidence="1">
    <location>
        <begin position="18"/>
        <end position="160"/>
    </location>
</feature>
<evidence type="ECO:0000259" key="1">
    <source>
        <dbReference type="Pfam" id="PF00156"/>
    </source>
</evidence>
<dbReference type="GO" id="GO:0016740">
    <property type="term" value="F:transferase activity"/>
    <property type="evidence" value="ECO:0007669"/>
    <property type="project" value="UniProtKB-KW"/>
</dbReference>
<dbReference type="Gene3D" id="3.30.1310.20">
    <property type="entry name" value="PRTase-like"/>
    <property type="match status" value="1"/>
</dbReference>
<evidence type="ECO:0000313" key="2">
    <source>
        <dbReference type="EMBL" id="OFC37040.1"/>
    </source>
</evidence>
<evidence type="ECO:0000313" key="3">
    <source>
        <dbReference type="Proteomes" id="UP000175616"/>
    </source>
</evidence>
<proteinExistence type="predicted"/>
<organism evidence="2 3">
    <name type="scientific">Acidithiobacillus caldus</name>
    <dbReference type="NCBI Taxonomy" id="33059"/>
    <lineage>
        <taxon>Bacteria</taxon>
        <taxon>Pseudomonadati</taxon>
        <taxon>Pseudomonadota</taxon>
        <taxon>Acidithiobacillia</taxon>
        <taxon>Acidithiobacillales</taxon>
        <taxon>Acidithiobacillaceae</taxon>
        <taxon>Acidithiobacillus</taxon>
    </lineage>
</organism>
<reference evidence="2 3" key="1">
    <citation type="submission" date="2016-06" db="EMBL/GenBank/DDBJ databases">
        <title>Gene turnover analysis identifies the evolutionary adaptation of the extremophile Acidithiobacillus caldus.</title>
        <authorList>
            <person name="Zhang X."/>
        </authorList>
    </citation>
    <scope>NUCLEOTIDE SEQUENCE [LARGE SCALE GENOMIC DNA]</scope>
    <source>
        <strain evidence="2 3">DX</strain>
    </source>
</reference>
<dbReference type="CDD" id="cd06223">
    <property type="entry name" value="PRTases_typeI"/>
    <property type="match status" value="1"/>
</dbReference>
<dbReference type="Proteomes" id="UP000175616">
    <property type="component" value="Unassembled WGS sequence"/>
</dbReference>
<keyword evidence="2" id="KW-0808">Transferase</keyword>
<dbReference type="RefSeq" id="WP_049784634.1">
    <property type="nucleotide sequence ID" value="NZ_CP043926.1"/>
</dbReference>
<dbReference type="AlphaFoldDB" id="A0A1E7YP08"/>
<dbReference type="Pfam" id="PF00156">
    <property type="entry name" value="Pribosyltran"/>
    <property type="match status" value="1"/>
</dbReference>
<protein>
    <submittedName>
        <fullName evidence="2">Phosphoribosyl transferase</fullName>
    </submittedName>
</protein>
<dbReference type="InterPro" id="IPR000836">
    <property type="entry name" value="PRTase_dom"/>
</dbReference>
<sequence>MPENQILLQDREEAAELLVAKLAPLAGNCPLILAIPRGAVPMAWGIANALGGELDVVLIRKIGLPGNPELGIAAIDESGQIWLSPQFPEHIPGSKYLRSEAARQLAVIRARRKRYAQVHTPIDPKDRVVIVVDDGAATGSTMVSALRYLRQKHPARLIATFAVASTDALALLRPIADDLIYLAAPEPFFAVGTFFQDFREVSDDEVLEILRKSRSRYLPHCPPHAPAPRKSRR</sequence>
<dbReference type="EMBL" id="LZYE01000098">
    <property type="protein sequence ID" value="OFC37040.1"/>
    <property type="molecule type" value="Genomic_DNA"/>
</dbReference>